<dbReference type="Proteomes" id="UP001218188">
    <property type="component" value="Unassembled WGS sequence"/>
</dbReference>
<reference evidence="2" key="1">
    <citation type="submission" date="2023-03" db="EMBL/GenBank/DDBJ databases">
        <title>Massive genome expansion in bonnet fungi (Mycena s.s.) driven by repeated elements and novel gene families across ecological guilds.</title>
        <authorList>
            <consortium name="Lawrence Berkeley National Laboratory"/>
            <person name="Harder C.B."/>
            <person name="Miyauchi S."/>
            <person name="Viragh M."/>
            <person name="Kuo A."/>
            <person name="Thoen E."/>
            <person name="Andreopoulos B."/>
            <person name="Lu D."/>
            <person name="Skrede I."/>
            <person name="Drula E."/>
            <person name="Henrissat B."/>
            <person name="Morin E."/>
            <person name="Kohler A."/>
            <person name="Barry K."/>
            <person name="LaButti K."/>
            <person name="Morin E."/>
            <person name="Salamov A."/>
            <person name="Lipzen A."/>
            <person name="Mereny Z."/>
            <person name="Hegedus B."/>
            <person name="Baldrian P."/>
            <person name="Stursova M."/>
            <person name="Weitz H."/>
            <person name="Taylor A."/>
            <person name="Grigoriev I.V."/>
            <person name="Nagy L.G."/>
            <person name="Martin F."/>
            <person name="Kauserud H."/>
        </authorList>
    </citation>
    <scope>NUCLEOTIDE SEQUENCE</scope>
    <source>
        <strain evidence="2">CBHHK200</strain>
    </source>
</reference>
<dbReference type="Gene3D" id="1.20.1280.50">
    <property type="match status" value="1"/>
</dbReference>
<dbReference type="AlphaFoldDB" id="A0AAD6SBI6"/>
<dbReference type="InterPro" id="IPR036047">
    <property type="entry name" value="F-box-like_dom_sf"/>
</dbReference>
<dbReference type="SUPFAM" id="SSF81383">
    <property type="entry name" value="F-box domain"/>
    <property type="match status" value="1"/>
</dbReference>
<dbReference type="Pfam" id="PF12937">
    <property type="entry name" value="F-box-like"/>
    <property type="match status" value="1"/>
</dbReference>
<keyword evidence="3" id="KW-1185">Reference proteome</keyword>
<feature type="domain" description="F-box" evidence="1">
    <location>
        <begin position="2"/>
        <end position="56"/>
    </location>
</feature>
<dbReference type="InterPro" id="IPR001810">
    <property type="entry name" value="F-box_dom"/>
</dbReference>
<dbReference type="InterPro" id="IPR032675">
    <property type="entry name" value="LRR_dom_sf"/>
</dbReference>
<protein>
    <recommendedName>
        <fullName evidence="1">F-box domain-containing protein</fullName>
    </recommendedName>
</protein>
<organism evidence="2 3">
    <name type="scientific">Mycena alexandri</name>
    <dbReference type="NCBI Taxonomy" id="1745969"/>
    <lineage>
        <taxon>Eukaryota</taxon>
        <taxon>Fungi</taxon>
        <taxon>Dikarya</taxon>
        <taxon>Basidiomycota</taxon>
        <taxon>Agaricomycotina</taxon>
        <taxon>Agaricomycetes</taxon>
        <taxon>Agaricomycetidae</taxon>
        <taxon>Agaricales</taxon>
        <taxon>Marasmiineae</taxon>
        <taxon>Mycenaceae</taxon>
        <taxon>Mycena</taxon>
    </lineage>
</organism>
<dbReference type="PROSITE" id="PS50181">
    <property type="entry name" value="FBOX"/>
    <property type="match status" value="1"/>
</dbReference>
<proteinExistence type="predicted"/>
<accession>A0AAD6SBI6</accession>
<evidence type="ECO:0000259" key="1">
    <source>
        <dbReference type="PROSITE" id="PS50181"/>
    </source>
</evidence>
<dbReference type="EMBL" id="JARJCM010000191">
    <property type="protein sequence ID" value="KAJ7023260.1"/>
    <property type="molecule type" value="Genomic_DNA"/>
</dbReference>
<sequence length="422" mass="47032">MMVTIHTLPPEIILEILQWHVTIDVCITFCAIFRAAWVCHRWRSVAFGNALFWRTVNLSVNDVRHTEVVTQTFARSGTQPIEIALDLTAPAWAFNGKEKFRGFLELVRPHLRRSSRLEVYADETDWADILTICDGESFPRLDVLIAHCYEDWEVYDDDAEEQDEVIVATSNSTALQAVASPPSPTTLNTSNTGDPISAEALSFPLPPGHRLHKVQLYGMSLSDVILPHLRHVSIVQAFSDIVSANGILHPLLFNTVAHLELEQIYVPPMTAQTHAELPLSPLRSLVLSGLRATPHVEDGADAEHDCHPFFSSLSTLELRSLELQRFHATGRVWPDFLASLSSAQDRYPRVSSLVLREMPFDDLGPDELNSFLGSFPALQGLELRQCSDVGSRMIQNLNTYPKLCPLLQGLLVDGASVSREAV</sequence>
<name>A0AAD6SBI6_9AGAR</name>
<evidence type="ECO:0000313" key="3">
    <source>
        <dbReference type="Proteomes" id="UP001218188"/>
    </source>
</evidence>
<dbReference type="Gene3D" id="3.80.10.10">
    <property type="entry name" value="Ribonuclease Inhibitor"/>
    <property type="match status" value="1"/>
</dbReference>
<gene>
    <name evidence="2" type="ORF">C8F04DRAFT_1306085</name>
</gene>
<dbReference type="SUPFAM" id="SSF52047">
    <property type="entry name" value="RNI-like"/>
    <property type="match status" value="1"/>
</dbReference>
<evidence type="ECO:0000313" key="2">
    <source>
        <dbReference type="EMBL" id="KAJ7023260.1"/>
    </source>
</evidence>
<comment type="caution">
    <text evidence="2">The sequence shown here is derived from an EMBL/GenBank/DDBJ whole genome shotgun (WGS) entry which is preliminary data.</text>
</comment>